<evidence type="ECO:0000313" key="8">
    <source>
        <dbReference type="EMBL" id="MII79386.1"/>
    </source>
</evidence>
<evidence type="ECO:0000313" key="2">
    <source>
        <dbReference type="EMBL" id="ECC1605813.1"/>
    </source>
</evidence>
<reference evidence="10 11" key="5">
    <citation type="submission" date="2018-12" db="EMBL/GenBank/DDBJ databases">
        <authorList>
            <consortium name="Pathogen Informatics"/>
        </authorList>
    </citation>
    <scope>NUCLEOTIDE SEQUENCE [LARGE SCALE GENOMIC DNA]</scope>
    <source>
        <strain evidence="10 11">NCTC5773</strain>
    </source>
</reference>
<reference evidence="7" key="1">
    <citation type="journal article" date="2018" name="Genome Biol.">
        <title>SKESA: strategic k-mer extension for scrupulous assemblies.</title>
        <authorList>
            <person name="Souvorov A."/>
            <person name="Agarwala R."/>
            <person name="Lipman D.J."/>
        </authorList>
    </citation>
    <scope>NUCLEOTIDE SEQUENCE</scope>
    <source>
        <strain evidence="7">12-2127</strain>
    </source>
</reference>
<evidence type="ECO:0000313" key="3">
    <source>
        <dbReference type="EMBL" id="ECE6361233.1"/>
    </source>
</evidence>
<evidence type="ECO:0000313" key="4">
    <source>
        <dbReference type="EMBL" id="ECF6052895.1"/>
    </source>
</evidence>
<dbReference type="EMBL" id="AAIVAV010000013">
    <property type="protein sequence ID" value="ECI4010246.1"/>
    <property type="molecule type" value="Genomic_DNA"/>
</dbReference>
<dbReference type="EMBL" id="LR134141">
    <property type="protein sequence ID" value="VEA07277.1"/>
    <property type="molecule type" value="Genomic_DNA"/>
</dbReference>
<dbReference type="EMBL" id="AAILSQ010000017">
    <property type="protein sequence ID" value="ECF6052895.1"/>
    <property type="molecule type" value="Genomic_DNA"/>
</dbReference>
<evidence type="ECO:0000313" key="6">
    <source>
        <dbReference type="EMBL" id="ECJ4507397.1"/>
    </source>
</evidence>
<dbReference type="EMBL" id="CP079837">
    <property type="protein sequence ID" value="QXX24852.1"/>
    <property type="molecule type" value="Genomic_DNA"/>
</dbReference>
<evidence type="ECO:0000313" key="9">
    <source>
        <dbReference type="EMBL" id="QXX24852.1"/>
    </source>
</evidence>
<feature type="transmembrane region" description="Helical" evidence="1">
    <location>
        <begin position="20"/>
        <end position="42"/>
    </location>
</feature>
<accession>A0A3R0WRQ4</accession>
<dbReference type="EMBL" id="DAAMJT010000014">
    <property type="protein sequence ID" value="HAC6952220.1"/>
    <property type="molecule type" value="Genomic_DNA"/>
</dbReference>
<evidence type="ECO:0000313" key="7">
    <source>
        <dbReference type="EMBL" id="HAC6952220.1"/>
    </source>
</evidence>
<reference evidence="7" key="3">
    <citation type="submission" date="2018-07" db="EMBL/GenBank/DDBJ databases">
        <authorList>
            <consortium name="NCBI Pathogen Detection Project"/>
        </authorList>
    </citation>
    <scope>NUCLEOTIDE SEQUENCE</scope>
    <source>
        <strain evidence="7">12-2127</strain>
    </source>
</reference>
<keyword evidence="1" id="KW-0812">Transmembrane</keyword>
<gene>
    <name evidence="8" type="ORF">AIF45_09860</name>
    <name evidence="5" type="ORF">DN310_13150</name>
    <name evidence="6" type="ORF">DNU24_17105</name>
    <name evidence="3" type="ORF">DPA05_16465</name>
    <name evidence="2" type="ORF">FNI14_07485</name>
    <name evidence="4" type="ORF">FNN84_17060</name>
    <name evidence="7" type="ORF">G0D74_10905</name>
    <name evidence="9" type="ORF">JMJ84_20380</name>
    <name evidence="10" type="ORF">NCTC5773_04662</name>
</gene>
<name>A0A344R711_SALER</name>
<evidence type="ECO:0000313" key="10">
    <source>
        <dbReference type="EMBL" id="VEA07277.1"/>
    </source>
</evidence>
<dbReference type="EMBL" id="RSKH01000005">
    <property type="protein sequence ID" value="MII79386.1"/>
    <property type="molecule type" value="Genomic_DNA"/>
</dbReference>
<keyword evidence="1" id="KW-1133">Transmembrane helix</keyword>
<evidence type="ECO:0000313" key="11">
    <source>
        <dbReference type="Proteomes" id="UP000267858"/>
    </source>
</evidence>
<evidence type="ECO:0000313" key="5">
    <source>
        <dbReference type="EMBL" id="ECI4010246.1"/>
    </source>
</evidence>
<dbReference type="Proteomes" id="UP000839598">
    <property type="component" value="Unassembled WGS sequence"/>
</dbReference>
<proteinExistence type="predicted"/>
<sequence>MSVEENSGDEELAPMVDGLSGALCILILVSTVFMLSGTDSIVAAEGGALKFRDSFTDLSKNTIYYSGAVSLSSSDLYQTRNQLISSGEKKITFYGAISKNIENHKAKNTFNLLKIYTDLKLPSDVEVQFKEGDVSACEKSLSCIYWSY</sequence>
<organism evidence="5">
    <name type="scientific">Salmonella enterica subsp. salamae</name>
    <dbReference type="NCBI Taxonomy" id="59202"/>
    <lineage>
        <taxon>Bacteria</taxon>
        <taxon>Pseudomonadati</taxon>
        <taxon>Pseudomonadota</taxon>
        <taxon>Gammaproteobacteria</taxon>
        <taxon>Enterobacterales</taxon>
        <taxon>Enterobacteriaceae</taxon>
        <taxon>Salmonella</taxon>
    </lineage>
</organism>
<dbReference type="RefSeq" id="WP_000109964.1">
    <property type="nucleotide sequence ID" value="NZ_DACWUI010000007.1"/>
</dbReference>
<dbReference type="EMBL" id="AAIYKG010000018">
    <property type="protein sequence ID" value="ECJ4507397.1"/>
    <property type="molecule type" value="Genomic_DNA"/>
</dbReference>
<dbReference type="EMBL" id="AAIIOQ010000019">
    <property type="protein sequence ID" value="ECE6361233.1"/>
    <property type="molecule type" value="Genomic_DNA"/>
</dbReference>
<accession>A0A344R711</accession>
<protein>
    <submittedName>
        <fullName evidence="10">Membrane protein</fullName>
    </submittedName>
</protein>
<dbReference type="Proteomes" id="UP000839747">
    <property type="component" value="Unassembled WGS sequence"/>
</dbReference>
<dbReference type="Proteomes" id="UP000839852">
    <property type="component" value="Unassembled WGS sequence"/>
</dbReference>
<reference evidence="8" key="4">
    <citation type="submission" date="2018-08" db="EMBL/GenBank/DDBJ databases">
        <authorList>
            <consortium name="GenomeTrakr network: Whole genome sequencing for foodborne pathogen traceback"/>
        </authorList>
    </citation>
    <scope>NUCLEOTIDE SEQUENCE [LARGE SCALE GENOMIC DNA]</scope>
    <source>
        <strain evidence="8">FDA00003943</strain>
    </source>
</reference>
<dbReference type="Proteomes" id="UP000839746">
    <property type="component" value="Unassembled WGS sequence"/>
</dbReference>
<reference evidence="9" key="6">
    <citation type="submission" date="2021-07" db="EMBL/GenBank/DDBJ databases">
        <title>Whole-Genome Sequences of non-enterica strains of Salmonella enterica isolated from poultry houses.</title>
        <authorList>
            <person name="Lamas A."/>
            <person name="Regal P."/>
            <person name="Miranda J.M."/>
            <person name="Vazquez B."/>
            <person name="Cepeda A."/>
            <person name="Franco C.M."/>
        </authorList>
    </citation>
    <scope>NUCLEOTIDE SEQUENCE</scope>
    <source>
        <strain evidence="9">LHICA_SA2</strain>
    </source>
</reference>
<keyword evidence="1" id="KW-0472">Membrane</keyword>
<dbReference type="EMBL" id="AAIAJV010000006">
    <property type="protein sequence ID" value="ECC1605813.1"/>
    <property type="molecule type" value="Genomic_DNA"/>
</dbReference>
<dbReference type="Proteomes" id="UP000885342">
    <property type="component" value="Unassembled WGS sequence"/>
</dbReference>
<dbReference type="AlphaFoldDB" id="A0A344R711"/>
<reference evidence="5" key="2">
    <citation type="submission" date="2018-06" db="EMBL/GenBank/DDBJ databases">
        <authorList>
            <person name="Ashton P.M."/>
            <person name="Dallman T."/>
            <person name="Nair S."/>
            <person name="De Pinna E."/>
            <person name="Peters T."/>
            <person name="Grant K."/>
        </authorList>
    </citation>
    <scope>NUCLEOTIDE SEQUENCE [LARGE SCALE GENOMIC DNA]</scope>
    <source>
        <strain evidence="4">107213</strain>
        <strain evidence="5">275803</strain>
        <strain evidence="6">318584</strain>
        <strain evidence="3">319688</strain>
        <strain evidence="2">646013</strain>
    </source>
</reference>
<evidence type="ECO:0000256" key="1">
    <source>
        <dbReference type="SAM" id="Phobius"/>
    </source>
</evidence>
<dbReference type="Proteomes" id="UP000267858">
    <property type="component" value="Chromosome"/>
</dbReference>